<keyword evidence="4" id="KW-0238">DNA-binding</keyword>
<feature type="compositionally biased region" description="Basic and acidic residues" evidence="1">
    <location>
        <begin position="101"/>
        <end position="112"/>
    </location>
</feature>
<accession>A0ABU6LWK1</accession>
<dbReference type="InterPro" id="IPR010994">
    <property type="entry name" value="RuvA_2-like"/>
</dbReference>
<evidence type="ECO:0000313" key="5">
    <source>
        <dbReference type="Proteomes" id="UP001353952"/>
    </source>
</evidence>
<sequence>MGLRSRSRTATATSGPGRGPASDGRVRHRRHASVARGRIRRDHASAEELRRRAGVLFGESAGSAAPAGSAELGGSAELAGSVELAGSTGTARSAGPSGRAETVERAGERRESGQGPPGPPGPPGFVGVEETRRGPVAVGAFAGPEGEDGGVAEGAWRERAGLALRERMPLWLQARCGLERRNVLALTVVLVVAAGFAVQHFWAGRSQTVRPPEVVRAAMPFGERQESGQAAGERGPGAAGMPAGAPSGAASGSVKAGTAAIVVDVSGKVRDPGIHRLPAGSRVADALHAAGGVKPGTNTDGLNRARFLVDGEQVIVGGPAPVGGTGAGGTAPGGAAGAAGAAAGAAAAPAAPVPLNTATADQLDTLPGVGPVLAQHIIDYRTQHGGFRSVDELREVNGIGDRRFADLRNLVRP</sequence>
<dbReference type="Pfam" id="PF10531">
    <property type="entry name" value="SLBB"/>
    <property type="match status" value="1"/>
</dbReference>
<keyword evidence="2" id="KW-0472">Membrane</keyword>
<dbReference type="GO" id="GO:0003677">
    <property type="term" value="F:DNA binding"/>
    <property type="evidence" value="ECO:0007669"/>
    <property type="project" value="UniProtKB-KW"/>
</dbReference>
<dbReference type="InterPro" id="IPR019554">
    <property type="entry name" value="Soluble_ligand-bd"/>
</dbReference>
<feature type="region of interest" description="Disordered" evidence="1">
    <location>
        <begin position="1"/>
        <end position="47"/>
    </location>
</feature>
<proteinExistence type="predicted"/>
<feature type="compositionally biased region" description="Low complexity" evidence="1">
    <location>
        <begin position="239"/>
        <end position="250"/>
    </location>
</feature>
<feature type="domain" description="Helix-hairpin-helix DNA-binding motif class 1" evidence="3">
    <location>
        <begin position="391"/>
        <end position="410"/>
    </location>
</feature>
<dbReference type="PANTHER" id="PTHR21180">
    <property type="entry name" value="ENDONUCLEASE/EXONUCLEASE/PHOSPHATASE FAMILY DOMAIN-CONTAINING PROTEIN 1"/>
    <property type="match status" value="1"/>
</dbReference>
<dbReference type="Proteomes" id="UP001353952">
    <property type="component" value="Unassembled WGS sequence"/>
</dbReference>
<name>A0ABU6LWK1_9ACTN</name>
<reference evidence="4 5" key="1">
    <citation type="submission" date="2024-01" db="EMBL/GenBank/DDBJ databases">
        <title>Genome analysis.</title>
        <authorList>
            <person name="Zhang K."/>
        </authorList>
    </citation>
    <scope>NUCLEOTIDE SEQUENCE [LARGE SCALE GENOMIC DNA]</scope>
    <source>
        <strain evidence="4 5">CGMCC 4.1753</strain>
    </source>
</reference>
<feature type="transmembrane region" description="Helical" evidence="2">
    <location>
        <begin position="183"/>
        <end position="202"/>
    </location>
</feature>
<gene>
    <name evidence="4" type="ORF">RFN57_16605</name>
</gene>
<keyword evidence="2" id="KW-1133">Transmembrane helix</keyword>
<protein>
    <submittedName>
        <fullName evidence="4">ComEA family DNA-binding protein</fullName>
    </submittedName>
</protein>
<dbReference type="InterPro" id="IPR003583">
    <property type="entry name" value="Hlx-hairpin-Hlx_DNA-bd_motif"/>
</dbReference>
<evidence type="ECO:0000256" key="2">
    <source>
        <dbReference type="SAM" id="Phobius"/>
    </source>
</evidence>
<dbReference type="InterPro" id="IPR051675">
    <property type="entry name" value="Endo/Exo/Phosphatase_dom_1"/>
</dbReference>
<evidence type="ECO:0000259" key="3">
    <source>
        <dbReference type="SMART" id="SM00278"/>
    </source>
</evidence>
<evidence type="ECO:0000256" key="1">
    <source>
        <dbReference type="SAM" id="MobiDB-lite"/>
    </source>
</evidence>
<feature type="region of interest" description="Disordered" evidence="1">
    <location>
        <begin position="86"/>
        <end position="129"/>
    </location>
</feature>
<evidence type="ECO:0000313" key="4">
    <source>
        <dbReference type="EMBL" id="MEC7053901.1"/>
    </source>
</evidence>
<keyword evidence="2" id="KW-0812">Transmembrane</keyword>
<comment type="caution">
    <text evidence="4">The sequence shown here is derived from an EMBL/GenBank/DDBJ whole genome shotgun (WGS) entry which is preliminary data.</text>
</comment>
<feature type="compositionally biased region" description="Basic residues" evidence="1">
    <location>
        <begin position="26"/>
        <end position="41"/>
    </location>
</feature>
<dbReference type="EMBL" id="JAYXNZ010000002">
    <property type="protein sequence ID" value="MEC7053901.1"/>
    <property type="molecule type" value="Genomic_DNA"/>
</dbReference>
<organism evidence="4 5">
    <name type="scientific">Streptomyces violaceochromogenes</name>
    <dbReference type="NCBI Taxonomy" id="67377"/>
    <lineage>
        <taxon>Bacteria</taxon>
        <taxon>Bacillati</taxon>
        <taxon>Actinomycetota</taxon>
        <taxon>Actinomycetes</taxon>
        <taxon>Kitasatosporales</taxon>
        <taxon>Streptomycetaceae</taxon>
        <taxon>Streptomyces</taxon>
    </lineage>
</organism>
<dbReference type="PANTHER" id="PTHR21180:SF32">
    <property type="entry name" value="ENDONUCLEASE_EXONUCLEASE_PHOSPHATASE FAMILY DOMAIN-CONTAINING PROTEIN 1"/>
    <property type="match status" value="1"/>
</dbReference>
<feature type="region of interest" description="Disordered" evidence="1">
    <location>
        <begin position="223"/>
        <end position="250"/>
    </location>
</feature>
<keyword evidence="5" id="KW-1185">Reference proteome</keyword>
<dbReference type="Pfam" id="PF12836">
    <property type="entry name" value="HHH_3"/>
    <property type="match status" value="1"/>
</dbReference>
<dbReference type="RefSeq" id="WP_191845806.1">
    <property type="nucleotide sequence ID" value="NZ_BMUO01000002.1"/>
</dbReference>
<dbReference type="SMART" id="SM00278">
    <property type="entry name" value="HhH1"/>
    <property type="match status" value="2"/>
</dbReference>
<dbReference type="SUPFAM" id="SSF47781">
    <property type="entry name" value="RuvA domain 2-like"/>
    <property type="match status" value="1"/>
</dbReference>
<dbReference type="Gene3D" id="1.10.150.320">
    <property type="entry name" value="Photosystem II 12 kDa extrinsic protein"/>
    <property type="match status" value="1"/>
</dbReference>
<feature type="domain" description="Helix-hairpin-helix DNA-binding motif class 1" evidence="3">
    <location>
        <begin position="361"/>
        <end position="380"/>
    </location>
</feature>